<organism evidence="2 3">
    <name type="scientific">Pyrenophora seminiperda CCB06</name>
    <dbReference type="NCBI Taxonomy" id="1302712"/>
    <lineage>
        <taxon>Eukaryota</taxon>
        <taxon>Fungi</taxon>
        <taxon>Dikarya</taxon>
        <taxon>Ascomycota</taxon>
        <taxon>Pezizomycotina</taxon>
        <taxon>Dothideomycetes</taxon>
        <taxon>Pleosporomycetidae</taxon>
        <taxon>Pleosporales</taxon>
        <taxon>Pleosporineae</taxon>
        <taxon>Pleosporaceae</taxon>
        <taxon>Pyrenophora</taxon>
    </lineage>
</organism>
<dbReference type="OrthoDB" id="4161727at2759"/>
<accession>A0A3M7LYE1</accession>
<reference evidence="2 3" key="1">
    <citation type="journal article" date="2014" name="PLoS ONE">
        <title>De novo Genome Assembly of the Fungal Plant Pathogen Pyrenophora semeniperda.</title>
        <authorList>
            <person name="Soliai M.M."/>
            <person name="Meyer S.E."/>
            <person name="Udall J.A."/>
            <person name="Elzinga D.E."/>
            <person name="Hermansen R.A."/>
            <person name="Bodily P.M."/>
            <person name="Hart A.A."/>
            <person name="Coleman C.E."/>
        </authorList>
    </citation>
    <scope>NUCLEOTIDE SEQUENCE [LARGE SCALE GENOMIC DNA]</scope>
    <source>
        <strain evidence="2 3">CCB06</strain>
        <tissue evidence="2">Mycelium</tissue>
    </source>
</reference>
<evidence type="ECO:0000256" key="1">
    <source>
        <dbReference type="SAM" id="MobiDB-lite"/>
    </source>
</evidence>
<dbReference type="EMBL" id="KE747810">
    <property type="protein sequence ID" value="RMZ67253.1"/>
    <property type="molecule type" value="Genomic_DNA"/>
</dbReference>
<gene>
    <name evidence="2" type="ORF">GMOD_00001151</name>
</gene>
<feature type="region of interest" description="Disordered" evidence="1">
    <location>
        <begin position="543"/>
        <end position="574"/>
    </location>
</feature>
<dbReference type="PANTHER" id="PTHR38166:SF1">
    <property type="entry name" value="C2H2-TYPE DOMAIN-CONTAINING PROTEIN"/>
    <property type="match status" value="1"/>
</dbReference>
<proteinExistence type="predicted"/>
<feature type="region of interest" description="Disordered" evidence="1">
    <location>
        <begin position="238"/>
        <end position="263"/>
    </location>
</feature>
<keyword evidence="3" id="KW-1185">Reference proteome</keyword>
<feature type="region of interest" description="Disordered" evidence="1">
    <location>
        <begin position="288"/>
        <end position="352"/>
    </location>
</feature>
<feature type="compositionally biased region" description="Low complexity" evidence="1">
    <location>
        <begin position="291"/>
        <end position="304"/>
    </location>
</feature>
<dbReference type="PANTHER" id="PTHR38166">
    <property type="entry name" value="C2H2-TYPE DOMAIN-CONTAINING PROTEIN-RELATED"/>
    <property type="match status" value="1"/>
</dbReference>
<evidence type="ECO:0000313" key="3">
    <source>
        <dbReference type="Proteomes" id="UP000265663"/>
    </source>
</evidence>
<feature type="compositionally biased region" description="Polar residues" evidence="1">
    <location>
        <begin position="305"/>
        <end position="316"/>
    </location>
</feature>
<evidence type="ECO:0000313" key="2">
    <source>
        <dbReference type="EMBL" id="RMZ67253.1"/>
    </source>
</evidence>
<protein>
    <submittedName>
        <fullName evidence="2">Nicotinate-nucleotide diphosphorylase</fullName>
    </submittedName>
</protein>
<sequence length="656" mass="73433">MTHHGKVQLPDFHVCAFAQLGQPRRHQFFNIALNKDVASCYLHRTLLLESQARAITTNVLTCYNLRTMEALTSIVYPQASLPKLSMYNQLCRRDSQSSSKTDDSGYNSNLDPLSPLEINWLEQDVLAAPLSCVPGILVNNNSTAWKIYSSSCGPQSAHRHSITCNPSLIVQSRITPQFQPSVAAALETAIKPSHRQALDCQTSPQGEDIEKWIGDNLPARRPDKRVLSITSLSSTSSCDMYTNTDVSDDEEHDRELVPAQRQTSTSKIIELIMRKVEVSLRQAAYNQYTGSSSAHSRARAAPSSGQNSRKTSVSTVSKRKFRQEGSPPPEDDDEDGPNKRRRGSGTSIDGSETGARFACPYYKHDPDGYRNRRTCPGPGWATVHRMKEHLYRSHSQPIVCPICYATFKSDKEQSNHVRLQACQRSSPQTIEGIDRETMWTLRKRTTALRLEEDKWRDVYLVLFPNVPVADIPSPFYDCGSPSETSRRFRRDLLRRVQEELLIEAGNVPNPVEQGLLQRVAGIIRRCEDELLNQAQSLSIHSLNTERRASGSSTSSSYQATPPAHVPTSSGHELSFSAPQMYSENRHGYVPVINDMTQYLPKHAEPVTSFGHAGWDAQSCSGFSLGINWEEVFPFGDEMLYRNSKKPGPLFSASVWT</sequence>
<dbReference type="Proteomes" id="UP000265663">
    <property type="component" value="Unassembled WGS sequence"/>
</dbReference>
<dbReference type="AlphaFoldDB" id="A0A3M7LYE1"/>
<name>A0A3M7LYE1_9PLEO</name>